<keyword evidence="2" id="KW-1185">Reference proteome</keyword>
<dbReference type="InterPro" id="IPR007750">
    <property type="entry name" value="DUF674"/>
</dbReference>
<gene>
    <name evidence="1" type="ORF">KI387_037618</name>
</gene>
<dbReference type="PANTHER" id="PTHR33103">
    <property type="entry name" value="OS01G0153900 PROTEIN"/>
    <property type="match status" value="1"/>
</dbReference>
<comment type="caution">
    <text evidence="1">The sequence shown here is derived from an EMBL/GenBank/DDBJ whole genome shotgun (WGS) entry which is preliminary data.</text>
</comment>
<dbReference type="AlphaFoldDB" id="A0AA38FSB1"/>
<dbReference type="EMBL" id="JAHRHJ020000007">
    <property type="protein sequence ID" value="KAH9309707.1"/>
    <property type="molecule type" value="Genomic_DNA"/>
</dbReference>
<proteinExistence type="predicted"/>
<dbReference type="Proteomes" id="UP000824469">
    <property type="component" value="Unassembled WGS sequence"/>
</dbReference>
<dbReference type="OMA" id="CIGNIYR"/>
<dbReference type="Pfam" id="PF05056">
    <property type="entry name" value="DUF674"/>
    <property type="match status" value="2"/>
</dbReference>
<name>A0AA38FSB1_TAXCH</name>
<sequence length="437" mass="48092">MGNDDFKSMSLILVVDKKSGRIIYGEAGKDFVDLIFSFLVLPIGCVLKLLCASEGAEIVGSVSNLYESLDKLPSGLMNGDKSELLNPKVISSYSPTIHKIDYGDNFVICVDNTNDFYCYNTDSYSSTHTISKGPGEKCACGHTWSRIVQFRHQGTAKINNQGAVEGSIDGGYVKETVTFIITDDLKVMPSSAIASITLLNRLNISDISQLEERNAYVGLDKVRKKATKDSFSEEILVDQFFYIDFLACFLVLPIGSVLKLLSASKGHKIVGSVSNLYESMDKLPSVLMSGDKSELLNPKVMSSYSPATLKIDYGESLEHGENFYICTNNQSNYYCNSTRSYTTTHNMSRRAGETCACGNAMNRVVRFRQNASQGIAKTDKQGAGYVKETVTFIITDDLRLMPSSTIASITLLNRLNVNDISQLEERRADVGTDEVTT</sequence>
<evidence type="ECO:0000313" key="1">
    <source>
        <dbReference type="EMBL" id="KAH9309707.1"/>
    </source>
</evidence>
<accession>A0AA38FSB1</accession>
<reference evidence="1 2" key="1">
    <citation type="journal article" date="2021" name="Nat. Plants">
        <title>The Taxus genome provides insights into paclitaxel biosynthesis.</title>
        <authorList>
            <person name="Xiong X."/>
            <person name="Gou J."/>
            <person name="Liao Q."/>
            <person name="Li Y."/>
            <person name="Zhou Q."/>
            <person name="Bi G."/>
            <person name="Li C."/>
            <person name="Du R."/>
            <person name="Wang X."/>
            <person name="Sun T."/>
            <person name="Guo L."/>
            <person name="Liang H."/>
            <person name="Lu P."/>
            <person name="Wu Y."/>
            <person name="Zhang Z."/>
            <person name="Ro D.K."/>
            <person name="Shang Y."/>
            <person name="Huang S."/>
            <person name="Yan J."/>
        </authorList>
    </citation>
    <scope>NUCLEOTIDE SEQUENCE [LARGE SCALE GENOMIC DNA]</scope>
    <source>
        <strain evidence="1">Ta-2019</strain>
    </source>
</reference>
<dbReference type="PANTHER" id="PTHR33103:SF19">
    <property type="entry name" value="OS09G0544700 PROTEIN"/>
    <property type="match status" value="1"/>
</dbReference>
<organism evidence="1 2">
    <name type="scientific">Taxus chinensis</name>
    <name type="common">Chinese yew</name>
    <name type="synonym">Taxus wallichiana var. chinensis</name>
    <dbReference type="NCBI Taxonomy" id="29808"/>
    <lineage>
        <taxon>Eukaryota</taxon>
        <taxon>Viridiplantae</taxon>
        <taxon>Streptophyta</taxon>
        <taxon>Embryophyta</taxon>
        <taxon>Tracheophyta</taxon>
        <taxon>Spermatophyta</taxon>
        <taxon>Pinopsida</taxon>
        <taxon>Pinidae</taxon>
        <taxon>Conifers II</taxon>
        <taxon>Cupressales</taxon>
        <taxon>Taxaceae</taxon>
        <taxon>Taxus</taxon>
    </lineage>
</organism>
<protein>
    <submittedName>
        <fullName evidence="1">Uncharacterized protein</fullName>
    </submittedName>
</protein>
<evidence type="ECO:0000313" key="2">
    <source>
        <dbReference type="Proteomes" id="UP000824469"/>
    </source>
</evidence>